<feature type="domain" description="DUF3592" evidence="2">
    <location>
        <begin position="177"/>
        <end position="263"/>
    </location>
</feature>
<sequence>MELDVNGCITEAPTPADIVAAIEVAGSDPESCITLLDDDGYVEALRQDDGSFRLTRHDGITKFDAAALVDAQALKTLLLACLSGDKHWRGNHDWVRAPSPSKTAEASGQPPAWAIAAVVASVVLAVAVSNLPRDWLPFLDTTAGVVALFSLPVVAMVGAMVANVAIKMHRAKAWLQVQGRITRSSLSVRRPPEGNEIGTAVNVPDVAYAFSVAGQSYQGNRVSLGDISGRFAEEAVRRYPVGSTVTVHYDPNDPTDCVLERGLVVGAPAAPGSDPAPPVASAPTPAAQKAALAGCAPGLAVLAVLGAGGYWLATGGVQELQTSMPRAEVPVMLCAIGFGLVTLLFFVGYRRYLMRANAWPVVPGRVTVSRVEQRAASGDGPNRRSYAAVVEFRYEVGGLHFSSRQIALGLTTSGSRSAADKVAARYPVGATVEVHYDPANPSQAALENPTGTSWLLFGAAIACFGVALYASHVFR</sequence>
<evidence type="ECO:0000313" key="4">
    <source>
        <dbReference type="Proteomes" id="UP000094969"/>
    </source>
</evidence>
<dbReference type="InterPro" id="IPR021994">
    <property type="entry name" value="DUF3592"/>
</dbReference>
<organism evidence="3 4">
    <name type="scientific">Bosea vaviloviae</name>
    <dbReference type="NCBI Taxonomy" id="1526658"/>
    <lineage>
        <taxon>Bacteria</taxon>
        <taxon>Pseudomonadati</taxon>
        <taxon>Pseudomonadota</taxon>
        <taxon>Alphaproteobacteria</taxon>
        <taxon>Hyphomicrobiales</taxon>
        <taxon>Boseaceae</taxon>
        <taxon>Bosea</taxon>
    </lineage>
</organism>
<dbReference type="Proteomes" id="UP000094969">
    <property type="component" value="Chromosome"/>
</dbReference>
<feature type="transmembrane region" description="Helical" evidence="1">
    <location>
        <begin position="454"/>
        <end position="474"/>
    </location>
</feature>
<dbReference type="STRING" id="1526658.BHK69_24765"/>
<dbReference type="EMBL" id="CP017147">
    <property type="protein sequence ID" value="AOO83231.1"/>
    <property type="molecule type" value="Genomic_DNA"/>
</dbReference>
<dbReference type="KEGG" id="bvv:BHK69_24765"/>
<feature type="transmembrane region" description="Helical" evidence="1">
    <location>
        <begin position="112"/>
        <end position="131"/>
    </location>
</feature>
<evidence type="ECO:0000259" key="2">
    <source>
        <dbReference type="Pfam" id="PF12158"/>
    </source>
</evidence>
<feature type="transmembrane region" description="Helical" evidence="1">
    <location>
        <begin position="329"/>
        <end position="349"/>
    </location>
</feature>
<dbReference type="RefSeq" id="WP_069692431.1">
    <property type="nucleotide sequence ID" value="NZ_CP017147.1"/>
</dbReference>
<keyword evidence="1" id="KW-0812">Transmembrane</keyword>
<keyword evidence="1" id="KW-1133">Transmembrane helix</keyword>
<accession>A0A1D7U786</accession>
<proteinExistence type="predicted"/>
<name>A0A1D7U786_9HYPH</name>
<evidence type="ECO:0000313" key="3">
    <source>
        <dbReference type="EMBL" id="AOO83231.1"/>
    </source>
</evidence>
<keyword evidence="1" id="KW-0472">Membrane</keyword>
<dbReference type="AlphaFoldDB" id="A0A1D7U786"/>
<dbReference type="OrthoDB" id="4750277at2"/>
<feature type="domain" description="DUF3592" evidence="2">
    <location>
        <begin position="362"/>
        <end position="449"/>
    </location>
</feature>
<protein>
    <recommendedName>
        <fullName evidence="2">DUF3592 domain-containing protein</fullName>
    </recommendedName>
</protein>
<evidence type="ECO:0000256" key="1">
    <source>
        <dbReference type="SAM" id="Phobius"/>
    </source>
</evidence>
<feature type="transmembrane region" description="Helical" evidence="1">
    <location>
        <begin position="290"/>
        <end position="313"/>
    </location>
</feature>
<reference evidence="3 4" key="1">
    <citation type="journal article" date="2015" name="Antonie Van Leeuwenhoek">
        <title>Bosea vaviloviae sp. nov., a new species of slow-growing rhizobia isolated from nodules of the relict species Vavilovia formosa (Stev.) Fed.</title>
        <authorList>
            <person name="Safronova V.I."/>
            <person name="Kuznetsova I.G."/>
            <person name="Sazanova A.L."/>
            <person name="Kimeklis A.K."/>
            <person name="Belimov A.A."/>
            <person name="Andronov E.E."/>
            <person name="Pinaev A.G."/>
            <person name="Chizhevskaya E.P."/>
            <person name="Pukhaev A.R."/>
            <person name="Popov K.P."/>
            <person name="Willems A."/>
            <person name="Tikhonovich I.A."/>
        </authorList>
    </citation>
    <scope>NUCLEOTIDE SEQUENCE [LARGE SCALE GENOMIC DNA]</scope>
    <source>
        <strain evidence="3 4">Vaf18</strain>
    </source>
</reference>
<keyword evidence="4" id="KW-1185">Reference proteome</keyword>
<feature type="transmembrane region" description="Helical" evidence="1">
    <location>
        <begin position="143"/>
        <end position="166"/>
    </location>
</feature>
<gene>
    <name evidence="3" type="ORF">BHK69_24765</name>
</gene>
<dbReference type="Pfam" id="PF12158">
    <property type="entry name" value="DUF3592"/>
    <property type="match status" value="2"/>
</dbReference>